<feature type="region of interest" description="Disordered" evidence="2">
    <location>
        <begin position="261"/>
        <end position="308"/>
    </location>
</feature>
<feature type="region of interest" description="Disordered" evidence="2">
    <location>
        <begin position="140"/>
        <end position="201"/>
    </location>
</feature>
<dbReference type="Proteomes" id="UP000295252">
    <property type="component" value="Chromosome I"/>
</dbReference>
<sequence>MSSNVCQGLQSCTEPGLVEPRVLIQNLAPPIHNSSQSNPWTQKPKNAPPQPQQEQNEMIIPNENDKNILIQRKHCYCDSVESKRNSDSLWSSIQALTRTSQNRMQVSEAEQQVYVHPLVKRSSSGLSTKSLEMCTENLGSETGSSIDQSIDDFPSPSLDSRRRNVQGMHRSRSREFTKKMYPSVGFPPPLTSIGGSGGVHMRTHREGGRLVLEAVSVSSCSSYFKAERANGRLRLSLMRGGFTGSDDFHDLVDEYGENAYNMQHNEEDEPEKETDNDEEEVEIEDTAEDDANERAGQWEDESDVNGENVVYEGVGVGELARPSRCKEGGAMTRNGEMSTWEPYLVTTS</sequence>
<evidence type="ECO:0000256" key="1">
    <source>
        <dbReference type="ARBA" id="ARBA00008690"/>
    </source>
</evidence>
<dbReference type="PANTHER" id="PTHR33155">
    <property type="entry name" value="FANTASTIC FOUR-LIKE PROTEIN (DUF3049)"/>
    <property type="match status" value="1"/>
</dbReference>
<dbReference type="OrthoDB" id="1916983at2759"/>
<dbReference type="EMBL" id="HG739095">
    <property type="protein sequence ID" value="CDP03625.1"/>
    <property type="molecule type" value="Genomic_DNA"/>
</dbReference>
<dbReference type="STRING" id="49390.A0A068U4Y7"/>
<reference evidence="5" key="1">
    <citation type="journal article" date="2014" name="Science">
        <title>The coffee genome provides insight into the convergent evolution of caffeine biosynthesis.</title>
        <authorList>
            <person name="Denoeud F."/>
            <person name="Carretero-Paulet L."/>
            <person name="Dereeper A."/>
            <person name="Droc G."/>
            <person name="Guyot R."/>
            <person name="Pietrella M."/>
            <person name="Zheng C."/>
            <person name="Alberti A."/>
            <person name="Anthony F."/>
            <person name="Aprea G."/>
            <person name="Aury J.M."/>
            <person name="Bento P."/>
            <person name="Bernard M."/>
            <person name="Bocs S."/>
            <person name="Campa C."/>
            <person name="Cenci A."/>
            <person name="Combes M.C."/>
            <person name="Crouzillat D."/>
            <person name="Da Silva C."/>
            <person name="Daddiego L."/>
            <person name="De Bellis F."/>
            <person name="Dussert S."/>
            <person name="Garsmeur O."/>
            <person name="Gayraud T."/>
            <person name="Guignon V."/>
            <person name="Jahn K."/>
            <person name="Jamilloux V."/>
            <person name="Joet T."/>
            <person name="Labadie K."/>
            <person name="Lan T."/>
            <person name="Leclercq J."/>
            <person name="Lepelley M."/>
            <person name="Leroy T."/>
            <person name="Li L.T."/>
            <person name="Librado P."/>
            <person name="Lopez L."/>
            <person name="Munoz A."/>
            <person name="Noel B."/>
            <person name="Pallavicini A."/>
            <person name="Perrotta G."/>
            <person name="Poncet V."/>
            <person name="Pot D."/>
            <person name="Priyono X."/>
            <person name="Rigoreau M."/>
            <person name="Rouard M."/>
            <person name="Rozas J."/>
            <person name="Tranchant-Dubreuil C."/>
            <person name="VanBuren R."/>
            <person name="Zhang Q."/>
            <person name="Andrade A.C."/>
            <person name="Argout X."/>
            <person name="Bertrand B."/>
            <person name="de Kochko A."/>
            <person name="Graziosi G."/>
            <person name="Henry R.J."/>
            <person name="Jayarama X."/>
            <person name="Ming R."/>
            <person name="Nagai C."/>
            <person name="Rounsley S."/>
            <person name="Sankoff D."/>
            <person name="Giuliano G."/>
            <person name="Albert V.A."/>
            <person name="Wincker P."/>
            <person name="Lashermes P."/>
        </authorList>
    </citation>
    <scope>NUCLEOTIDE SEQUENCE [LARGE SCALE GENOMIC DNA]</scope>
    <source>
        <strain evidence="5">cv. DH200-94</strain>
    </source>
</reference>
<feature type="domain" description="FAF" evidence="3">
    <location>
        <begin position="186"/>
        <end position="237"/>
    </location>
</feature>
<gene>
    <name evidence="4" type="ORF">GSCOC_T00016049001</name>
</gene>
<name>A0A068U4Y7_COFCA</name>
<feature type="compositionally biased region" description="Acidic residues" evidence="2">
    <location>
        <begin position="266"/>
        <end position="291"/>
    </location>
</feature>
<dbReference type="Pfam" id="PF11250">
    <property type="entry name" value="FAF"/>
    <property type="match status" value="1"/>
</dbReference>
<dbReference type="InParanoid" id="A0A068U4Y7"/>
<comment type="similarity">
    <text evidence="1">Belongs to the fantastic four family.</text>
</comment>
<proteinExistence type="inferred from homology"/>
<accession>A0A068U4Y7</accession>
<dbReference type="PANTHER" id="PTHR33155:SF8">
    <property type="entry name" value="PROTEIN FANTASTIC FOUR 1"/>
    <property type="match status" value="1"/>
</dbReference>
<dbReference type="PhylomeDB" id="A0A068U4Y7"/>
<protein>
    <recommendedName>
        <fullName evidence="3">FAF domain-containing protein</fullName>
    </recommendedName>
</protein>
<dbReference type="InterPro" id="IPR046431">
    <property type="entry name" value="FAF_dom"/>
</dbReference>
<dbReference type="OMA" id="CFVSERR"/>
<dbReference type="Gramene" id="CDP03625">
    <property type="protein sequence ID" value="CDP03625"/>
    <property type="gene ID" value="GSCOC_T00016049001"/>
</dbReference>
<keyword evidence="5" id="KW-1185">Reference proteome</keyword>
<organism evidence="4 5">
    <name type="scientific">Coffea canephora</name>
    <name type="common">Robusta coffee</name>
    <dbReference type="NCBI Taxonomy" id="49390"/>
    <lineage>
        <taxon>Eukaryota</taxon>
        <taxon>Viridiplantae</taxon>
        <taxon>Streptophyta</taxon>
        <taxon>Embryophyta</taxon>
        <taxon>Tracheophyta</taxon>
        <taxon>Spermatophyta</taxon>
        <taxon>Magnoliopsida</taxon>
        <taxon>eudicotyledons</taxon>
        <taxon>Gunneridae</taxon>
        <taxon>Pentapetalae</taxon>
        <taxon>asterids</taxon>
        <taxon>lamiids</taxon>
        <taxon>Gentianales</taxon>
        <taxon>Rubiaceae</taxon>
        <taxon>Ixoroideae</taxon>
        <taxon>Gardenieae complex</taxon>
        <taxon>Bertiereae - Coffeeae clade</taxon>
        <taxon>Coffeeae</taxon>
        <taxon>Coffea</taxon>
    </lineage>
</organism>
<feature type="compositionally biased region" description="Polar residues" evidence="2">
    <location>
        <begin position="32"/>
        <end position="41"/>
    </location>
</feature>
<evidence type="ECO:0000259" key="3">
    <source>
        <dbReference type="Pfam" id="PF11250"/>
    </source>
</evidence>
<evidence type="ECO:0000313" key="4">
    <source>
        <dbReference type="EMBL" id="CDP03625.1"/>
    </source>
</evidence>
<feature type="region of interest" description="Disordered" evidence="2">
    <location>
        <begin position="29"/>
        <end position="54"/>
    </location>
</feature>
<evidence type="ECO:0000256" key="2">
    <source>
        <dbReference type="SAM" id="MobiDB-lite"/>
    </source>
</evidence>
<evidence type="ECO:0000313" key="5">
    <source>
        <dbReference type="Proteomes" id="UP000295252"/>
    </source>
</evidence>
<dbReference type="AlphaFoldDB" id="A0A068U4Y7"/>
<dbReference type="InterPro" id="IPR021410">
    <property type="entry name" value="FAF"/>
</dbReference>